<organism evidence="2 3">
    <name type="scientific">Paenibacillus paeoniae</name>
    <dbReference type="NCBI Taxonomy" id="2292705"/>
    <lineage>
        <taxon>Bacteria</taxon>
        <taxon>Bacillati</taxon>
        <taxon>Bacillota</taxon>
        <taxon>Bacilli</taxon>
        <taxon>Bacillales</taxon>
        <taxon>Paenibacillaceae</taxon>
        <taxon>Paenibacillus</taxon>
    </lineage>
</organism>
<dbReference type="RefSeq" id="WP_116045541.1">
    <property type="nucleotide sequence ID" value="NZ_QUBQ01000001.1"/>
</dbReference>
<dbReference type="GO" id="GO:0016301">
    <property type="term" value="F:kinase activity"/>
    <property type="evidence" value="ECO:0007669"/>
    <property type="project" value="UniProtKB-KW"/>
</dbReference>
<evidence type="ECO:0000313" key="2">
    <source>
        <dbReference type="EMBL" id="REK77726.1"/>
    </source>
</evidence>
<dbReference type="Gene3D" id="3.40.1190.20">
    <property type="match status" value="1"/>
</dbReference>
<protein>
    <submittedName>
        <fullName evidence="2">Carbohydrate kinase family protein</fullName>
    </submittedName>
</protein>
<dbReference type="AlphaFoldDB" id="A0A371PNF7"/>
<keyword evidence="2" id="KW-0418">Kinase</keyword>
<dbReference type="OrthoDB" id="9806249at2"/>
<dbReference type="PANTHER" id="PTHR47098:SF2">
    <property type="entry name" value="PROTEIN MAK32"/>
    <property type="match status" value="1"/>
</dbReference>
<comment type="caution">
    <text evidence="2">The sequence shown here is derived from an EMBL/GenBank/DDBJ whole genome shotgun (WGS) entry which is preliminary data.</text>
</comment>
<sequence length="302" mass="33110">MKYVIVSTAVTDETYQYGTTAPTVSLGGAGTYGLVGAKIWTDDVALVTGVGADFVETHGAWFETNRLHTQHLIVKDEHTPKTLVKYFEDGERQETPAYGAEHYRSMEASAADIGEALRPGVKGIYIFKEAELAFWDEIDALKQKFGFKLMWEINADSADYALISTVRQIAERVDMFSINRTEAQSLLRKDNVEEIIAEFAAWDTPLVFLRDGARGAFMISGEEVVHAPVVPDLDVIDATGGGNSSSAGVLFGICEGYSPYEAGIIGSISASICLRQEGVPLRLNEGLRQDAIELLNKMREEN</sequence>
<dbReference type="InterPro" id="IPR029056">
    <property type="entry name" value="Ribokinase-like"/>
</dbReference>
<keyword evidence="2" id="KW-0808">Transferase</keyword>
<evidence type="ECO:0000259" key="1">
    <source>
        <dbReference type="Pfam" id="PF00294"/>
    </source>
</evidence>
<gene>
    <name evidence="2" type="ORF">DX130_12255</name>
</gene>
<evidence type="ECO:0000313" key="3">
    <source>
        <dbReference type="Proteomes" id="UP000261905"/>
    </source>
</evidence>
<keyword evidence="3" id="KW-1185">Reference proteome</keyword>
<dbReference type="Pfam" id="PF00294">
    <property type="entry name" value="PfkB"/>
    <property type="match status" value="1"/>
</dbReference>
<dbReference type="SUPFAM" id="SSF53613">
    <property type="entry name" value="Ribokinase-like"/>
    <property type="match status" value="1"/>
</dbReference>
<reference evidence="2 3" key="1">
    <citation type="submission" date="2018-08" db="EMBL/GenBank/DDBJ databases">
        <title>Paenibacillus sp. M4BSY-1, whole genome shotgun sequence.</title>
        <authorList>
            <person name="Tuo L."/>
        </authorList>
    </citation>
    <scope>NUCLEOTIDE SEQUENCE [LARGE SCALE GENOMIC DNA]</scope>
    <source>
        <strain evidence="2 3">M4BSY-1</strain>
    </source>
</reference>
<name>A0A371PNF7_9BACL</name>
<proteinExistence type="predicted"/>
<feature type="domain" description="Carbohydrate kinase PfkB" evidence="1">
    <location>
        <begin position="23"/>
        <end position="279"/>
    </location>
</feature>
<dbReference type="Proteomes" id="UP000261905">
    <property type="component" value="Unassembled WGS sequence"/>
</dbReference>
<dbReference type="PANTHER" id="PTHR47098">
    <property type="entry name" value="PROTEIN MAK32"/>
    <property type="match status" value="1"/>
</dbReference>
<dbReference type="InterPro" id="IPR011611">
    <property type="entry name" value="PfkB_dom"/>
</dbReference>
<dbReference type="EMBL" id="QUBQ01000001">
    <property type="protein sequence ID" value="REK77726.1"/>
    <property type="molecule type" value="Genomic_DNA"/>
</dbReference>
<accession>A0A371PNF7</accession>